<evidence type="ECO:0000313" key="3">
    <source>
        <dbReference type="Proteomes" id="UP000824135"/>
    </source>
</evidence>
<dbReference type="EMBL" id="DXCO01000037">
    <property type="protein sequence ID" value="HIY78584.1"/>
    <property type="molecule type" value="Genomic_DNA"/>
</dbReference>
<evidence type="ECO:0000256" key="1">
    <source>
        <dbReference type="SAM" id="Phobius"/>
    </source>
</evidence>
<sequence>MANRQRTEGQARRDFIKLCAFIALIISAFTFVFGGLFSGSLIGRILDLIAKIALLVAIAFPAYYYSRGCGKVWRIVFWVALVIYIAGCVLGVLNINIS</sequence>
<accession>A0A9D2CG62</accession>
<reference evidence="2" key="2">
    <citation type="submission" date="2021-04" db="EMBL/GenBank/DDBJ databases">
        <authorList>
            <person name="Gilroy R."/>
        </authorList>
    </citation>
    <scope>NUCLEOTIDE SEQUENCE</scope>
    <source>
        <strain evidence="2">CHK199-9574</strain>
    </source>
</reference>
<comment type="caution">
    <text evidence="2">The sequence shown here is derived from an EMBL/GenBank/DDBJ whole genome shotgun (WGS) entry which is preliminary data.</text>
</comment>
<proteinExistence type="predicted"/>
<feature type="transmembrane region" description="Helical" evidence="1">
    <location>
        <begin position="48"/>
        <end position="65"/>
    </location>
</feature>
<name>A0A9D2CG62_9FIRM</name>
<dbReference type="AlphaFoldDB" id="A0A9D2CG62"/>
<feature type="transmembrane region" description="Helical" evidence="1">
    <location>
        <begin position="21"/>
        <end position="42"/>
    </location>
</feature>
<protein>
    <submittedName>
        <fullName evidence="2">Uncharacterized protein</fullName>
    </submittedName>
</protein>
<dbReference type="Proteomes" id="UP000824135">
    <property type="component" value="Unassembled WGS sequence"/>
</dbReference>
<evidence type="ECO:0000313" key="2">
    <source>
        <dbReference type="EMBL" id="HIY78584.1"/>
    </source>
</evidence>
<keyword evidence="1" id="KW-0812">Transmembrane</keyword>
<reference evidence="2" key="1">
    <citation type="journal article" date="2021" name="PeerJ">
        <title>Extensive microbial diversity within the chicken gut microbiome revealed by metagenomics and culture.</title>
        <authorList>
            <person name="Gilroy R."/>
            <person name="Ravi A."/>
            <person name="Getino M."/>
            <person name="Pursley I."/>
            <person name="Horton D.L."/>
            <person name="Alikhan N.F."/>
            <person name="Baker D."/>
            <person name="Gharbi K."/>
            <person name="Hall N."/>
            <person name="Watson M."/>
            <person name="Adriaenssens E.M."/>
            <person name="Foster-Nyarko E."/>
            <person name="Jarju S."/>
            <person name="Secka A."/>
            <person name="Antonio M."/>
            <person name="Oren A."/>
            <person name="Chaudhuri R.R."/>
            <person name="La Ragione R."/>
            <person name="Hildebrand F."/>
            <person name="Pallen M.J."/>
        </authorList>
    </citation>
    <scope>NUCLEOTIDE SEQUENCE</scope>
    <source>
        <strain evidence="2">CHK199-9574</strain>
    </source>
</reference>
<feature type="transmembrane region" description="Helical" evidence="1">
    <location>
        <begin position="72"/>
        <end position="95"/>
    </location>
</feature>
<keyword evidence="1" id="KW-1133">Transmembrane helix</keyword>
<organism evidence="2 3">
    <name type="scientific">Candidatus Borkfalkia excrementavium</name>
    <dbReference type="NCBI Taxonomy" id="2838505"/>
    <lineage>
        <taxon>Bacteria</taxon>
        <taxon>Bacillati</taxon>
        <taxon>Bacillota</taxon>
        <taxon>Clostridia</taxon>
        <taxon>Christensenellales</taxon>
        <taxon>Christensenellaceae</taxon>
        <taxon>Candidatus Borkfalkia</taxon>
    </lineage>
</organism>
<keyword evidence="1" id="KW-0472">Membrane</keyword>
<gene>
    <name evidence="2" type="ORF">H9728_06025</name>
</gene>